<evidence type="ECO:0000256" key="14">
    <source>
        <dbReference type="ARBA" id="ARBA00034006"/>
    </source>
</evidence>
<dbReference type="InterPro" id="IPR014018">
    <property type="entry name" value="SecA_motor_DEAD"/>
</dbReference>
<evidence type="ECO:0000313" key="21">
    <source>
        <dbReference type="Proteomes" id="UP000323521"/>
    </source>
</evidence>
<dbReference type="InterPro" id="IPR044722">
    <property type="entry name" value="SecA_SF2_C"/>
</dbReference>
<feature type="binding site" evidence="15">
    <location>
        <position position="492"/>
    </location>
    <ligand>
        <name>ATP</name>
        <dbReference type="ChEBI" id="CHEBI:30616"/>
    </ligand>
</feature>
<dbReference type="CDD" id="cd17928">
    <property type="entry name" value="DEXDc_SecA"/>
    <property type="match status" value="1"/>
</dbReference>
<evidence type="ECO:0000256" key="9">
    <source>
        <dbReference type="ARBA" id="ARBA00022840"/>
    </source>
</evidence>
<dbReference type="FunFam" id="3.40.50.300:FF:000113">
    <property type="entry name" value="Preprotein translocase subunit SecA"/>
    <property type="match status" value="1"/>
</dbReference>
<comment type="subcellular location">
    <subcellularLocation>
        <location evidence="15">Cell membrane</location>
        <topology evidence="15">Peripheral membrane protein</topology>
        <orientation evidence="15">Cytoplasmic side</orientation>
    </subcellularLocation>
    <subcellularLocation>
        <location evidence="15">Cytoplasm</location>
    </subcellularLocation>
    <text evidence="15">Distribution is 50-50.</text>
</comment>
<dbReference type="SMART" id="SM00958">
    <property type="entry name" value="SecA_PP_bind"/>
    <property type="match status" value="1"/>
</dbReference>
<comment type="subunit">
    <text evidence="15">Monomer and homodimer. Part of the essential Sec protein translocation apparatus which comprises SecA, SecYEG and auxiliary proteins SecDF. Other proteins may also be involved.</text>
</comment>
<evidence type="ECO:0000256" key="15">
    <source>
        <dbReference type="HAMAP-Rule" id="MF_01382"/>
    </source>
</evidence>
<name>A0A3G1KU05_FORW1</name>
<dbReference type="PRINTS" id="PR00906">
    <property type="entry name" value="SECA"/>
</dbReference>
<dbReference type="FunFam" id="1.10.3060.10:FF:000002">
    <property type="entry name" value="Preprotein translocase subunit SecA"/>
    <property type="match status" value="1"/>
</dbReference>
<keyword evidence="3 15" id="KW-0813">Transport</keyword>
<keyword evidence="10 15" id="KW-0653">Protein transport</keyword>
<dbReference type="InterPro" id="IPR027417">
    <property type="entry name" value="P-loop_NTPase"/>
</dbReference>
<comment type="function">
    <text evidence="15">Part of the Sec protein translocase complex. Interacts with the SecYEG preprotein conducting channel. Has a central role in coupling the hydrolysis of ATP to the transfer of proteins into and across the cell membrane, serving as an ATP-driven molecular motor driving the stepwise translocation of polypeptide chains across the membrane.</text>
</comment>
<proteinExistence type="inferred from homology"/>
<reference evidence="20 21" key="1">
    <citation type="submission" date="2016-10" db="EMBL/GenBank/DDBJ databases">
        <title>Complete Genome Sequence of Peptococcaceae strain DCMF.</title>
        <authorList>
            <person name="Edwards R.J."/>
            <person name="Holland S.I."/>
            <person name="Deshpande N.P."/>
            <person name="Wong Y.K."/>
            <person name="Ertan H."/>
            <person name="Manefield M."/>
            <person name="Russell T.L."/>
            <person name="Lee M.J."/>
        </authorList>
    </citation>
    <scope>NUCLEOTIDE SEQUENCE [LARGE SCALE GENOMIC DNA]</scope>
    <source>
        <strain evidence="20 21">DCMF</strain>
    </source>
</reference>
<dbReference type="Pfam" id="PF07516">
    <property type="entry name" value="SecA_SW"/>
    <property type="match status" value="1"/>
</dbReference>
<dbReference type="InterPro" id="IPR014001">
    <property type="entry name" value="Helicase_ATP-bd"/>
</dbReference>
<dbReference type="GO" id="GO:0065002">
    <property type="term" value="P:intracellular protein transmembrane transport"/>
    <property type="evidence" value="ECO:0007669"/>
    <property type="project" value="UniProtKB-UniRule"/>
</dbReference>
<dbReference type="SMART" id="SM00957">
    <property type="entry name" value="SecA_DEAD"/>
    <property type="match status" value="1"/>
</dbReference>
<dbReference type="InterPro" id="IPR000185">
    <property type="entry name" value="SecA"/>
</dbReference>
<dbReference type="GO" id="GO:0006605">
    <property type="term" value="P:protein targeting"/>
    <property type="evidence" value="ECO:0007669"/>
    <property type="project" value="UniProtKB-UniRule"/>
</dbReference>
<evidence type="ECO:0000256" key="12">
    <source>
        <dbReference type="ARBA" id="ARBA00023010"/>
    </source>
</evidence>
<dbReference type="GO" id="GO:0005524">
    <property type="term" value="F:ATP binding"/>
    <property type="evidence" value="ECO:0007669"/>
    <property type="project" value="UniProtKB-UniRule"/>
</dbReference>
<dbReference type="InterPro" id="IPR011130">
    <property type="entry name" value="SecA_preprotein_X-link_dom"/>
</dbReference>
<evidence type="ECO:0000259" key="19">
    <source>
        <dbReference type="PROSITE" id="PS51196"/>
    </source>
</evidence>
<dbReference type="Proteomes" id="UP000323521">
    <property type="component" value="Chromosome"/>
</dbReference>
<evidence type="ECO:0000256" key="2">
    <source>
        <dbReference type="ARBA" id="ARBA00007650"/>
    </source>
</evidence>
<feature type="region of interest" description="Disordered" evidence="17">
    <location>
        <begin position="826"/>
        <end position="860"/>
    </location>
</feature>
<keyword evidence="12 15" id="KW-0811">Translocation</keyword>
<dbReference type="KEGG" id="fwa:DCMF_15145"/>
<dbReference type="EC" id="7.4.2.8" evidence="15"/>
<dbReference type="EMBL" id="CP017634">
    <property type="protein sequence ID" value="ATW25931.1"/>
    <property type="molecule type" value="Genomic_DNA"/>
</dbReference>
<feature type="binding site" evidence="15">
    <location>
        <begin position="103"/>
        <end position="107"/>
    </location>
    <ligand>
        <name>ATP</name>
        <dbReference type="ChEBI" id="CHEBI:30616"/>
    </ligand>
</feature>
<feature type="binding site" evidence="15">
    <location>
        <position position="85"/>
    </location>
    <ligand>
        <name>ATP</name>
        <dbReference type="ChEBI" id="CHEBI:30616"/>
    </ligand>
</feature>
<keyword evidence="9 15" id="KW-0067">ATP-binding</keyword>
<feature type="domain" description="Helicase ATP-binding" evidence="18">
    <location>
        <begin position="87"/>
        <end position="245"/>
    </location>
</feature>
<dbReference type="Pfam" id="PF07517">
    <property type="entry name" value="SecA_DEAD"/>
    <property type="match status" value="1"/>
</dbReference>
<dbReference type="InterPro" id="IPR011116">
    <property type="entry name" value="SecA_Wing/Scaffold"/>
</dbReference>
<dbReference type="InterPro" id="IPR004027">
    <property type="entry name" value="SEC_C_motif"/>
</dbReference>
<feature type="compositionally biased region" description="Basic and acidic residues" evidence="17">
    <location>
        <begin position="826"/>
        <end position="847"/>
    </location>
</feature>
<evidence type="ECO:0000256" key="6">
    <source>
        <dbReference type="ARBA" id="ARBA00022723"/>
    </source>
</evidence>
<accession>A0A3G1KU05</accession>
<dbReference type="RefSeq" id="WP_148135195.1">
    <property type="nucleotide sequence ID" value="NZ_CP017634.1"/>
</dbReference>
<protein>
    <recommendedName>
        <fullName evidence="15 16">Protein translocase subunit SecA</fullName>
        <ecNumber evidence="15">7.4.2.8</ecNumber>
    </recommendedName>
</protein>
<feature type="domain" description="SecA family profile" evidence="19">
    <location>
        <begin position="1"/>
        <end position="608"/>
    </location>
</feature>
<dbReference type="CDD" id="cd18803">
    <property type="entry name" value="SF2_C_secA"/>
    <property type="match status" value="1"/>
</dbReference>
<dbReference type="Gene3D" id="1.10.3060.10">
    <property type="entry name" value="Helical scaffold and wing domains of SecA"/>
    <property type="match status" value="1"/>
</dbReference>
<keyword evidence="7 15" id="KW-0547">Nucleotide-binding</keyword>
<dbReference type="GO" id="GO:0008564">
    <property type="term" value="F:protein-exporting ATPase activity"/>
    <property type="evidence" value="ECO:0007669"/>
    <property type="project" value="UniProtKB-EC"/>
</dbReference>
<dbReference type="Pfam" id="PF02810">
    <property type="entry name" value="SEC-C"/>
    <property type="match status" value="1"/>
</dbReference>
<dbReference type="Pfam" id="PF21090">
    <property type="entry name" value="P-loop_SecA"/>
    <property type="match status" value="1"/>
</dbReference>
<evidence type="ECO:0000256" key="17">
    <source>
        <dbReference type="SAM" id="MobiDB-lite"/>
    </source>
</evidence>
<keyword evidence="6" id="KW-0479">Metal-binding</keyword>
<dbReference type="GO" id="GO:0005886">
    <property type="term" value="C:plasma membrane"/>
    <property type="evidence" value="ECO:0007669"/>
    <property type="project" value="UniProtKB-SubCell"/>
</dbReference>
<evidence type="ECO:0000256" key="11">
    <source>
        <dbReference type="ARBA" id="ARBA00022967"/>
    </source>
</evidence>
<dbReference type="InterPro" id="IPR036266">
    <property type="entry name" value="SecA_Wing/Scaffold_sf"/>
</dbReference>
<dbReference type="PANTHER" id="PTHR30612">
    <property type="entry name" value="SECA INNER MEMBRANE COMPONENT OF SEC PROTEIN SECRETION SYSTEM"/>
    <property type="match status" value="1"/>
</dbReference>
<dbReference type="AlphaFoldDB" id="A0A3G1KU05"/>
<evidence type="ECO:0000313" key="20">
    <source>
        <dbReference type="EMBL" id="ATW25931.1"/>
    </source>
</evidence>
<evidence type="ECO:0000256" key="4">
    <source>
        <dbReference type="ARBA" id="ARBA00022475"/>
    </source>
</evidence>
<keyword evidence="13 15" id="KW-0472">Membrane</keyword>
<dbReference type="NCBIfam" id="NF009538">
    <property type="entry name" value="PRK12904.1"/>
    <property type="match status" value="1"/>
</dbReference>
<sequence>MLKFLKSLLDDNARDIKKYSKVVEEINALEPEIEKLSDPDLQGKTAQLKEKLAAGASLNDILPEAFAVVREASRRVLGMRHFDVQLIGGMVLHHGRIAEMKTGEGKTLVATLPVYLNSLTEKGVHVVTVNDYLATRDSEWMGKIYKFLGLSVGLIVHGLDFEERKNAYRADVTYGTNNEFGFDYLRDNMSIHPDHMVQRELNYAIVDEVDSILIDEARTPLIISGQADKPTQLYYTVAKVIPRLKKEDDFAIDEKARVVTLTEQGVSRVEQMLGVENLYDNANMEISHHVNQALKAYTLFKRDRDYVVKDGEVIIVDEFTGRLMFGRRYSEGLHQAIEAKEGVKIERESQTLATITFQNYFRMYKKLSGMTGTAATEEEEFRKIYGMDVVVAPTNMPMVRKDHPDVIYRTAKGKINAVVEEIVARHDTGQPVLVGTISIEKSEQFSEALKKRGVTHQVLNAKFHEMEAEIVAQAGRHSAVTIATNMAGRGTDILLGGNPEFLAHAEARKAGKELDDEEMRPWIAKYKEQTDEERRKVVELGGLHIIGTERHESRRIDNQLRGRSGRQGDPGSSKFFISMEDDLMRLFGAENVTGMMDKLGMDDSMPIDHPIISKSIESAQKRVEAKNFELRKHVLEYDDVMNQQREIIYEQRRQVLTGENLKDTIYDMIHDVVDRTVASYAGGSPHPEEWDLKGLLESAHLFLPNHALTEEDLKMMHKDEIPQMFEEKVREFYEKREGELGEETLRELERVVILKVVDSKWMDHLDAMDQLRQGIGLRAYGQKDPLVEYKFEAYDMFQEMIGEIQSDVVRYLMRVNVVEAPKERTNISENRAEDQVKKPVRKEKQIGRNDPCPCGSGKKYKKCCGAQE</sequence>
<dbReference type="HAMAP" id="MF_01382">
    <property type="entry name" value="SecA"/>
    <property type="match status" value="1"/>
</dbReference>
<dbReference type="SUPFAM" id="SSF81767">
    <property type="entry name" value="Pre-protein crosslinking domain of SecA"/>
    <property type="match status" value="1"/>
</dbReference>
<dbReference type="GO" id="GO:0046872">
    <property type="term" value="F:metal ion binding"/>
    <property type="evidence" value="ECO:0007669"/>
    <property type="project" value="UniProtKB-KW"/>
</dbReference>
<keyword evidence="11 15" id="KW-1278">Translocase</keyword>
<evidence type="ECO:0000256" key="5">
    <source>
        <dbReference type="ARBA" id="ARBA00022490"/>
    </source>
</evidence>
<gene>
    <name evidence="15" type="primary">secA</name>
    <name evidence="20" type="ORF">DCMF_15145</name>
</gene>
<dbReference type="GO" id="GO:0017038">
    <property type="term" value="P:protein import"/>
    <property type="evidence" value="ECO:0007669"/>
    <property type="project" value="InterPro"/>
</dbReference>
<evidence type="ECO:0000256" key="3">
    <source>
        <dbReference type="ARBA" id="ARBA00022448"/>
    </source>
</evidence>
<keyword evidence="8" id="KW-0862">Zinc</keyword>
<keyword evidence="5 15" id="KW-0963">Cytoplasm</keyword>
<dbReference type="FunFam" id="3.90.1440.10:FF:000002">
    <property type="entry name" value="Protein translocase subunit SecA"/>
    <property type="match status" value="1"/>
</dbReference>
<evidence type="ECO:0000256" key="7">
    <source>
        <dbReference type="ARBA" id="ARBA00022741"/>
    </source>
</evidence>
<dbReference type="GO" id="GO:0031522">
    <property type="term" value="C:cell envelope Sec protein transport complex"/>
    <property type="evidence" value="ECO:0007669"/>
    <property type="project" value="UniProtKB-ARBA"/>
</dbReference>
<keyword evidence="21" id="KW-1185">Reference proteome</keyword>
<evidence type="ECO:0000256" key="13">
    <source>
        <dbReference type="ARBA" id="ARBA00023136"/>
    </source>
</evidence>
<dbReference type="InterPro" id="IPR011115">
    <property type="entry name" value="SecA_DEAD"/>
</dbReference>
<dbReference type="SUPFAM" id="SSF52540">
    <property type="entry name" value="P-loop containing nucleoside triphosphate hydrolases"/>
    <property type="match status" value="2"/>
</dbReference>
<dbReference type="PROSITE" id="PS51192">
    <property type="entry name" value="HELICASE_ATP_BIND_1"/>
    <property type="match status" value="1"/>
</dbReference>
<evidence type="ECO:0000256" key="10">
    <source>
        <dbReference type="ARBA" id="ARBA00022927"/>
    </source>
</evidence>
<dbReference type="PROSITE" id="PS01312">
    <property type="entry name" value="SECA"/>
    <property type="match status" value="1"/>
</dbReference>
<organism evidence="20 21">
    <name type="scientific">Formimonas warabiya</name>
    <dbReference type="NCBI Taxonomy" id="1761012"/>
    <lineage>
        <taxon>Bacteria</taxon>
        <taxon>Bacillati</taxon>
        <taxon>Bacillota</taxon>
        <taxon>Clostridia</taxon>
        <taxon>Eubacteriales</taxon>
        <taxon>Peptococcaceae</taxon>
        <taxon>Candidatus Formimonas</taxon>
    </lineage>
</organism>
<dbReference type="Gene3D" id="3.40.50.300">
    <property type="entry name" value="P-loop containing nucleotide triphosphate hydrolases"/>
    <property type="match status" value="2"/>
</dbReference>
<dbReference type="GO" id="GO:0005829">
    <property type="term" value="C:cytosol"/>
    <property type="evidence" value="ECO:0007669"/>
    <property type="project" value="TreeGrafter"/>
</dbReference>
<evidence type="ECO:0000256" key="1">
    <source>
        <dbReference type="ARBA" id="ARBA00001947"/>
    </source>
</evidence>
<dbReference type="NCBIfam" id="TIGR00963">
    <property type="entry name" value="secA"/>
    <property type="match status" value="1"/>
</dbReference>
<comment type="similarity">
    <text evidence="2 15 16">Belongs to the SecA family.</text>
</comment>
<evidence type="ECO:0000259" key="18">
    <source>
        <dbReference type="PROSITE" id="PS51192"/>
    </source>
</evidence>
<evidence type="ECO:0000256" key="8">
    <source>
        <dbReference type="ARBA" id="ARBA00022833"/>
    </source>
</evidence>
<dbReference type="SUPFAM" id="SSF81886">
    <property type="entry name" value="Helical scaffold and wing domains of SecA"/>
    <property type="match status" value="1"/>
</dbReference>
<dbReference type="Gene3D" id="3.90.1440.10">
    <property type="entry name" value="SecA, preprotein cross-linking domain"/>
    <property type="match status" value="1"/>
</dbReference>
<keyword evidence="4 15" id="KW-1003">Cell membrane</keyword>
<dbReference type="PROSITE" id="PS51196">
    <property type="entry name" value="SECA_MOTOR_DEAD"/>
    <property type="match status" value="1"/>
</dbReference>
<dbReference type="FunFam" id="3.40.50.300:FF:000334">
    <property type="entry name" value="Protein translocase subunit SecA"/>
    <property type="match status" value="1"/>
</dbReference>
<dbReference type="InterPro" id="IPR020937">
    <property type="entry name" value="SecA_CS"/>
</dbReference>
<comment type="cofactor">
    <cofactor evidence="1">
        <name>Zn(2+)</name>
        <dbReference type="ChEBI" id="CHEBI:29105"/>
    </cofactor>
</comment>
<dbReference type="PANTHER" id="PTHR30612:SF0">
    <property type="entry name" value="CHLOROPLAST PROTEIN-TRANSPORTING ATPASE"/>
    <property type="match status" value="1"/>
</dbReference>
<comment type="catalytic activity">
    <reaction evidence="14 15">
        <text>ATP + H2O + cellular proteinSide 1 = ADP + phosphate + cellular proteinSide 2.</text>
        <dbReference type="EC" id="7.4.2.8"/>
    </reaction>
</comment>
<dbReference type="GO" id="GO:0043952">
    <property type="term" value="P:protein transport by the Sec complex"/>
    <property type="evidence" value="ECO:0007669"/>
    <property type="project" value="TreeGrafter"/>
</dbReference>
<evidence type="ECO:0000256" key="16">
    <source>
        <dbReference type="RuleBase" id="RU003874"/>
    </source>
</evidence>
<dbReference type="InterPro" id="IPR036670">
    <property type="entry name" value="SecA_X-link_sf"/>
</dbReference>
<dbReference type="OrthoDB" id="9805579at2"/>
<dbReference type="Pfam" id="PF01043">
    <property type="entry name" value="SecA_PP_bind"/>
    <property type="match status" value="1"/>
</dbReference>